<protein>
    <recommendedName>
        <fullName evidence="4">Transmembrane protein</fullName>
    </recommendedName>
</protein>
<keyword evidence="1" id="KW-0472">Membrane</keyword>
<dbReference type="Pfam" id="PF10269">
    <property type="entry name" value="Tmemb_185A"/>
    <property type="match status" value="1"/>
</dbReference>
<feature type="transmembrane region" description="Helical" evidence="1">
    <location>
        <begin position="94"/>
        <end position="118"/>
    </location>
</feature>
<evidence type="ECO:0008006" key="4">
    <source>
        <dbReference type="Google" id="ProtNLM"/>
    </source>
</evidence>
<keyword evidence="1" id="KW-0812">Transmembrane</keyword>
<feature type="transmembrane region" description="Helical" evidence="1">
    <location>
        <begin position="70"/>
        <end position="88"/>
    </location>
</feature>
<keyword evidence="3" id="KW-1185">Reference proteome</keyword>
<dbReference type="InterPro" id="IPR019396">
    <property type="entry name" value="TM_Fragile-X-F-assoc"/>
</dbReference>
<feature type="transmembrane region" description="Helical" evidence="1">
    <location>
        <begin position="194"/>
        <end position="217"/>
    </location>
</feature>
<proteinExistence type="predicted"/>
<reference evidence="2" key="1">
    <citation type="submission" date="2022-04" db="EMBL/GenBank/DDBJ databases">
        <authorList>
            <person name="Xu L."/>
            <person name="Lv Z."/>
        </authorList>
    </citation>
    <scope>NUCLEOTIDE SEQUENCE</scope>
    <source>
        <strain evidence="2">LV_2022a</strain>
    </source>
</reference>
<accession>A0AAE1ZKK7</accession>
<evidence type="ECO:0000256" key="1">
    <source>
        <dbReference type="SAM" id="Phobius"/>
    </source>
</evidence>
<organism evidence="2 3">
    <name type="scientific">Schistosoma mekongi</name>
    <name type="common">Parasitic worm</name>
    <dbReference type="NCBI Taxonomy" id="38744"/>
    <lineage>
        <taxon>Eukaryota</taxon>
        <taxon>Metazoa</taxon>
        <taxon>Spiralia</taxon>
        <taxon>Lophotrochozoa</taxon>
        <taxon>Platyhelminthes</taxon>
        <taxon>Trematoda</taxon>
        <taxon>Digenea</taxon>
        <taxon>Strigeidida</taxon>
        <taxon>Schistosomatoidea</taxon>
        <taxon>Schistosomatidae</taxon>
        <taxon>Schistosoma</taxon>
    </lineage>
</organism>
<sequence>MMILFEASYHHKDGSVWRNNMLPNRVSDVSKEELTKMEEYVENTVSFLRTLCHDNEFTYRKVSFGLMNKAIFVWTVCSTFLFLLVLKLNKIFYWNWFIIFMPMWLVDVILFTASILYMSRKFTHILGEHDVGSRFTQTLSLGFILCKLISQVVLCLSLEGHLDVLLNIFYQSFFVDQASYINKTDNSTIIKYRMVYAVFPLWTTLVLCLLIVCAQILTPRLTEIWSFSSNKEPSNGHNERRKQQKIDILSEGVELN</sequence>
<reference evidence="2" key="2">
    <citation type="journal article" date="2023" name="Infect Dis Poverty">
        <title>Chromosome-scale genome of the human blood fluke Schistosoma mekongi and its implications for public health.</title>
        <authorList>
            <person name="Zhou M."/>
            <person name="Xu L."/>
            <person name="Xu D."/>
            <person name="Chen W."/>
            <person name="Khan J."/>
            <person name="Hu Y."/>
            <person name="Huang H."/>
            <person name="Wei H."/>
            <person name="Zhang Y."/>
            <person name="Chusongsang P."/>
            <person name="Tanasarnprasert K."/>
            <person name="Hu X."/>
            <person name="Limpanont Y."/>
            <person name="Lv Z."/>
        </authorList>
    </citation>
    <scope>NUCLEOTIDE SEQUENCE</scope>
    <source>
        <strain evidence="2">LV_2022a</strain>
    </source>
</reference>
<dbReference type="EMBL" id="JALJAT010000001">
    <property type="protein sequence ID" value="KAK4475393.1"/>
    <property type="molecule type" value="Genomic_DNA"/>
</dbReference>
<keyword evidence="1" id="KW-1133">Transmembrane helix</keyword>
<evidence type="ECO:0000313" key="2">
    <source>
        <dbReference type="EMBL" id="KAK4475393.1"/>
    </source>
</evidence>
<evidence type="ECO:0000313" key="3">
    <source>
        <dbReference type="Proteomes" id="UP001292079"/>
    </source>
</evidence>
<gene>
    <name evidence="2" type="ORF">MN116_002453</name>
</gene>
<dbReference type="Proteomes" id="UP001292079">
    <property type="component" value="Unassembled WGS sequence"/>
</dbReference>
<comment type="caution">
    <text evidence="2">The sequence shown here is derived from an EMBL/GenBank/DDBJ whole genome shotgun (WGS) entry which is preliminary data.</text>
</comment>
<dbReference type="AlphaFoldDB" id="A0AAE1ZKK7"/>
<name>A0AAE1ZKK7_SCHME</name>